<dbReference type="AlphaFoldDB" id="A0A4Y1WYH5"/>
<proteinExistence type="predicted"/>
<evidence type="ECO:0008006" key="3">
    <source>
        <dbReference type="Google" id="ProtNLM"/>
    </source>
</evidence>
<dbReference type="Proteomes" id="UP000318946">
    <property type="component" value="Chromosome"/>
</dbReference>
<dbReference type="Pfam" id="PF00543">
    <property type="entry name" value="P-II"/>
    <property type="match status" value="1"/>
</dbReference>
<dbReference type="SUPFAM" id="SSF54913">
    <property type="entry name" value="GlnB-like"/>
    <property type="match status" value="1"/>
</dbReference>
<name>A0A4Y1WYH5_9BACT</name>
<dbReference type="Gene3D" id="3.30.70.120">
    <property type="match status" value="1"/>
</dbReference>
<dbReference type="KEGG" id="acou:A5CBH24_26520"/>
<dbReference type="GO" id="GO:0030234">
    <property type="term" value="F:enzyme regulator activity"/>
    <property type="evidence" value="ECO:0007669"/>
    <property type="project" value="InterPro"/>
</dbReference>
<evidence type="ECO:0000313" key="2">
    <source>
        <dbReference type="Proteomes" id="UP000318946"/>
    </source>
</evidence>
<evidence type="ECO:0000313" key="1">
    <source>
        <dbReference type="EMBL" id="BBL05339.1"/>
    </source>
</evidence>
<dbReference type="InterPro" id="IPR011322">
    <property type="entry name" value="N-reg_PII-like_a/b"/>
</dbReference>
<sequence length="97" mass="11092">MKAVFVSYNQALTDPMQEILDDLGVRGFTKWELTMGRGSFDGEPHYGTHAWPSMNSSMLMIVEDEKVAPLLDAFRKLDSQTKMQGSRAFVWNIEQMM</sequence>
<reference evidence="2" key="1">
    <citation type="submission" date="2019-06" db="EMBL/GenBank/DDBJ databases">
        <title>Alistipes onderdonkii subsp. vulgaris subsp. nov., Alistipes dispar sp. nov. and Alistipes communis sp. nov., isolated from human faeces, and creation of Alistipes onderdonkii subsp. onderdonkii subsp. nov.</title>
        <authorList>
            <person name="Sakamoto M."/>
            <person name="Ikeyama N."/>
            <person name="Ogata Y."/>
            <person name="Suda W."/>
            <person name="Iino T."/>
            <person name="Hattori M."/>
            <person name="Ohkuma M."/>
        </authorList>
    </citation>
    <scope>NUCLEOTIDE SEQUENCE [LARGE SCALE GENOMIC DNA]</scope>
    <source>
        <strain evidence="2">5CBH24</strain>
    </source>
</reference>
<dbReference type="NCBIfam" id="NF045581">
    <property type="entry name" value="PG0541_fam"/>
    <property type="match status" value="1"/>
</dbReference>
<dbReference type="InterPro" id="IPR015867">
    <property type="entry name" value="N-reg_PII/ATP_PRibTrfase_C"/>
</dbReference>
<accession>A0A4Y1WYH5</accession>
<gene>
    <name evidence="1" type="ORF">A5CBH24_26520</name>
</gene>
<dbReference type="GO" id="GO:0006808">
    <property type="term" value="P:regulation of nitrogen utilization"/>
    <property type="evidence" value="ECO:0007669"/>
    <property type="project" value="InterPro"/>
</dbReference>
<dbReference type="OrthoDB" id="5517163at2"/>
<dbReference type="RefSeq" id="WP_019129288.1">
    <property type="nucleotide sequence ID" value="NZ_AP019735.1"/>
</dbReference>
<dbReference type="EMBL" id="AP019735">
    <property type="protein sequence ID" value="BBL05339.1"/>
    <property type="molecule type" value="Genomic_DNA"/>
</dbReference>
<protein>
    <recommendedName>
        <fullName evidence="3">Nitrogen regulatory protein P-II</fullName>
    </recommendedName>
</protein>
<organism evidence="1 2">
    <name type="scientific">Alistipes communis</name>
    <dbReference type="NCBI Taxonomy" id="2585118"/>
    <lineage>
        <taxon>Bacteria</taxon>
        <taxon>Pseudomonadati</taxon>
        <taxon>Bacteroidota</taxon>
        <taxon>Bacteroidia</taxon>
        <taxon>Bacteroidales</taxon>
        <taxon>Rikenellaceae</taxon>
        <taxon>Alistipes</taxon>
    </lineage>
</organism>
<keyword evidence="2" id="KW-1185">Reference proteome</keyword>
<dbReference type="GeneID" id="78343361"/>
<dbReference type="InterPro" id="IPR002187">
    <property type="entry name" value="N-reg_PII"/>
</dbReference>